<dbReference type="Pfam" id="PF06283">
    <property type="entry name" value="ThuA"/>
    <property type="match status" value="1"/>
</dbReference>
<gene>
    <name evidence="2" type="ORF">RS81_01003</name>
</gene>
<dbReference type="AlphaFoldDB" id="A0A0M2HEB5"/>
<dbReference type="SUPFAM" id="SSF52317">
    <property type="entry name" value="Class I glutamine amidotransferase-like"/>
    <property type="match status" value="1"/>
</dbReference>
<dbReference type="PANTHER" id="PTHR40469:SF2">
    <property type="entry name" value="GALACTOSE-BINDING DOMAIN-LIKE SUPERFAMILY PROTEIN"/>
    <property type="match status" value="1"/>
</dbReference>
<accession>A0A0M2HEB5</accession>
<keyword evidence="3" id="KW-1185">Reference proteome</keyword>
<organism evidence="2 3">
    <name type="scientific">Microbacterium terrae</name>
    <dbReference type="NCBI Taxonomy" id="69369"/>
    <lineage>
        <taxon>Bacteria</taxon>
        <taxon>Bacillati</taxon>
        <taxon>Actinomycetota</taxon>
        <taxon>Actinomycetes</taxon>
        <taxon>Micrococcales</taxon>
        <taxon>Microbacteriaceae</taxon>
        <taxon>Microbacterium</taxon>
    </lineage>
</organism>
<evidence type="ECO:0000313" key="3">
    <source>
        <dbReference type="Proteomes" id="UP000033956"/>
    </source>
</evidence>
<feature type="domain" description="ThuA-like" evidence="1">
    <location>
        <begin position="25"/>
        <end position="225"/>
    </location>
</feature>
<sequence length="229" mass="24225">MPSKALHALIAVGTGRYADPWHPFAETAAAADEILRADGFDVTVDDDVDHALAHLDDVDLLVVAAGDPWRNAPEGTADPVPYRDAAASAGLARALDAGIGILALHAATASLRDYPQYREAIGGEWTAGTSWHPPIGPATIPVADATHPVTAGLETIELFDELYSDLVVDPGAVVLVKHEIDGVSHPIVWAREQPVRAVVSAFGHDARAYESPTLRTLIRQAARWAASAD</sequence>
<name>A0A0M2HEB5_9MICO</name>
<reference evidence="2 3" key="1">
    <citation type="submission" date="2015-02" db="EMBL/GenBank/DDBJ databases">
        <title>Draft genome sequences of ten Microbacterium spp. with emphasis on heavy metal contaminated environments.</title>
        <authorList>
            <person name="Corretto E."/>
        </authorList>
    </citation>
    <scope>NUCLEOTIDE SEQUENCE [LARGE SCALE GENOMIC DNA]</scope>
    <source>
        <strain evidence="2 3">DSM 12510</strain>
    </source>
</reference>
<dbReference type="OrthoDB" id="3350268at2"/>
<dbReference type="RefSeq" id="WP_045274957.1">
    <property type="nucleotide sequence ID" value="NZ_BAAAUP010000003.1"/>
</dbReference>
<dbReference type="STRING" id="92835.RS81_01003"/>
<proteinExistence type="predicted"/>
<dbReference type="InterPro" id="IPR029062">
    <property type="entry name" value="Class_I_gatase-like"/>
</dbReference>
<protein>
    <submittedName>
        <fullName evidence="2">Trehalose utilization</fullName>
    </submittedName>
</protein>
<dbReference type="EMBL" id="JYIZ01000039">
    <property type="protein sequence ID" value="KJL43039.1"/>
    <property type="molecule type" value="Genomic_DNA"/>
</dbReference>
<dbReference type="InterPro" id="IPR029010">
    <property type="entry name" value="ThuA-like"/>
</dbReference>
<dbReference type="PANTHER" id="PTHR40469">
    <property type="entry name" value="SECRETED GLYCOSYL HYDROLASE"/>
    <property type="match status" value="1"/>
</dbReference>
<dbReference type="Proteomes" id="UP000033956">
    <property type="component" value="Unassembled WGS sequence"/>
</dbReference>
<comment type="caution">
    <text evidence="2">The sequence shown here is derived from an EMBL/GenBank/DDBJ whole genome shotgun (WGS) entry which is preliminary data.</text>
</comment>
<dbReference type="Gene3D" id="3.40.50.880">
    <property type="match status" value="1"/>
</dbReference>
<evidence type="ECO:0000259" key="1">
    <source>
        <dbReference type="Pfam" id="PF06283"/>
    </source>
</evidence>
<evidence type="ECO:0000313" key="2">
    <source>
        <dbReference type="EMBL" id="KJL43039.1"/>
    </source>
</evidence>
<dbReference type="PATRIC" id="fig|92835.4.peg.1023"/>